<reference evidence="1 2" key="1">
    <citation type="submission" date="2013-08" db="EMBL/GenBank/DDBJ databases">
        <title>An opportunistic ruminal bacterium that causes liver abscesses in cattle.</title>
        <authorList>
            <person name="Benahmed F.H."/>
            <person name="Rasmussen M."/>
            <person name="Harbottle H."/>
            <person name="Soppet D."/>
            <person name="Nagaraja T.G."/>
            <person name="Davidson M."/>
        </authorList>
    </citation>
    <scope>NUCLEOTIDE SEQUENCE [LARGE SCALE GENOMIC DNA]</scope>
    <source>
        <strain evidence="1 2">B35</strain>
    </source>
</reference>
<accession>A0A0B4EI49</accession>
<evidence type="ECO:0000313" key="1">
    <source>
        <dbReference type="EMBL" id="KID49046.1"/>
    </source>
</evidence>
<gene>
    <name evidence="1" type="ORF">C095_06350</name>
</gene>
<protein>
    <submittedName>
        <fullName evidence="1">Uncharacterized protein</fullName>
    </submittedName>
</protein>
<dbReference type="PATRIC" id="fig|1226633.4.peg.1274"/>
<proteinExistence type="predicted"/>
<dbReference type="EMBL" id="AUZI01000016">
    <property type="protein sequence ID" value="KID49046.1"/>
    <property type="molecule type" value="Genomic_DNA"/>
</dbReference>
<evidence type="ECO:0000313" key="2">
    <source>
        <dbReference type="Proteomes" id="UP000031184"/>
    </source>
</evidence>
<dbReference type="Proteomes" id="UP000031184">
    <property type="component" value="Unassembled WGS sequence"/>
</dbReference>
<name>A0A0B4EI49_9FUSO</name>
<sequence>MIFYEDFVKKIEELEGEDLSFSEIESFGLGKKRKSEDMELPFLLF</sequence>
<organism evidence="1 2">
    <name type="scientific">Fusobacterium necrophorum subsp. funduliforme B35</name>
    <dbReference type="NCBI Taxonomy" id="1226633"/>
    <lineage>
        <taxon>Bacteria</taxon>
        <taxon>Fusobacteriati</taxon>
        <taxon>Fusobacteriota</taxon>
        <taxon>Fusobacteriia</taxon>
        <taxon>Fusobacteriales</taxon>
        <taxon>Fusobacteriaceae</taxon>
        <taxon>Fusobacterium</taxon>
    </lineage>
</organism>
<dbReference type="AlphaFoldDB" id="A0A0B4EI49"/>
<comment type="caution">
    <text evidence="1">The sequence shown here is derived from an EMBL/GenBank/DDBJ whole genome shotgun (WGS) entry which is preliminary data.</text>
</comment>